<reference evidence="2" key="1">
    <citation type="submission" date="2020-12" db="EMBL/GenBank/DDBJ databases">
        <title>Metabolic potential, ecology and presence of endohyphal bacteria is reflected in genomic diversity of Mucoromycotina.</title>
        <authorList>
            <person name="Muszewska A."/>
            <person name="Okrasinska A."/>
            <person name="Steczkiewicz K."/>
            <person name="Drgas O."/>
            <person name="Orlowska M."/>
            <person name="Perlinska-Lenart U."/>
            <person name="Aleksandrzak-Piekarczyk T."/>
            <person name="Szatraj K."/>
            <person name="Zielenkiewicz U."/>
            <person name="Pilsyk S."/>
            <person name="Malc E."/>
            <person name="Mieczkowski P."/>
            <person name="Kruszewska J.S."/>
            <person name="Biernat P."/>
            <person name="Pawlowska J."/>
        </authorList>
    </citation>
    <scope>NUCLEOTIDE SEQUENCE</scope>
    <source>
        <strain evidence="2">WA0000067209</strain>
    </source>
</reference>
<feature type="compositionally biased region" description="Acidic residues" evidence="1">
    <location>
        <begin position="166"/>
        <end position="179"/>
    </location>
</feature>
<protein>
    <submittedName>
        <fullName evidence="2">Uncharacterized protein</fullName>
    </submittedName>
</protein>
<dbReference type="EMBL" id="JAEPQZ010000017">
    <property type="protein sequence ID" value="KAG2172306.1"/>
    <property type="molecule type" value="Genomic_DNA"/>
</dbReference>
<evidence type="ECO:0000313" key="2">
    <source>
        <dbReference type="EMBL" id="KAG2172306.1"/>
    </source>
</evidence>
<evidence type="ECO:0000256" key="1">
    <source>
        <dbReference type="SAM" id="MobiDB-lite"/>
    </source>
</evidence>
<dbReference type="AlphaFoldDB" id="A0A8H7PFD8"/>
<comment type="caution">
    <text evidence="2">The sequence shown here is derived from an EMBL/GenBank/DDBJ whole genome shotgun (WGS) entry which is preliminary data.</text>
</comment>
<dbReference type="OrthoDB" id="2289862at2759"/>
<sequence length="213" mass="24356">MPYFDTLTAPAFPYTDLSSPCYFSALNVRVIDRDMERQPHKRGRSQDLSDKAALDLEEWTILQKAKRLRIGVPLEPNTPSPPHSDLLQAASSNSQTTAHNFGLRPIIISTRSHANPSTPPPSVYHTPTMEPSSEEYNHINSYLRNIHVKRHGDPEQHERWWEKDEIDSMDMDDDDDQDVQETSSSKYSAINSVLRQAFLHRHASLPSDRDPQL</sequence>
<feature type="region of interest" description="Disordered" evidence="1">
    <location>
        <begin position="166"/>
        <end position="187"/>
    </location>
</feature>
<dbReference type="Proteomes" id="UP000654370">
    <property type="component" value="Unassembled WGS sequence"/>
</dbReference>
<organism evidence="2 3">
    <name type="scientific">Mortierella isabellina</name>
    <name type="common">Filamentous fungus</name>
    <name type="synonym">Umbelopsis isabellina</name>
    <dbReference type="NCBI Taxonomy" id="91625"/>
    <lineage>
        <taxon>Eukaryota</taxon>
        <taxon>Fungi</taxon>
        <taxon>Fungi incertae sedis</taxon>
        <taxon>Mucoromycota</taxon>
        <taxon>Mucoromycotina</taxon>
        <taxon>Umbelopsidomycetes</taxon>
        <taxon>Umbelopsidales</taxon>
        <taxon>Umbelopsidaceae</taxon>
        <taxon>Umbelopsis</taxon>
    </lineage>
</organism>
<proteinExistence type="predicted"/>
<name>A0A8H7PFD8_MORIS</name>
<keyword evidence="3" id="KW-1185">Reference proteome</keyword>
<evidence type="ECO:0000313" key="3">
    <source>
        <dbReference type="Proteomes" id="UP000654370"/>
    </source>
</evidence>
<gene>
    <name evidence="2" type="ORF">INT43_004848</name>
</gene>
<accession>A0A8H7PFD8</accession>
<feature type="region of interest" description="Disordered" evidence="1">
    <location>
        <begin position="112"/>
        <end position="131"/>
    </location>
</feature>